<sequence length="173" mass="19744">MNTNTEDFTFPVIITSNNVNVFPSLWRISSVDESDNICAQNSERQIGVIFRKRIFTSSPYLESDKNGKLDGGSKADEEKMDVLWEDFNEELLQDGLGNDFESNSNDVSNCHMELSSDCSEFCYINGDDENDDDFEGLKMECGILKRKNLELWGKMLKKLFLLQNIVVVKKKSS</sequence>
<reference evidence="1" key="1">
    <citation type="submission" date="2019-12" db="EMBL/GenBank/DDBJ databases">
        <authorList>
            <person name="Scholes J."/>
        </authorList>
    </citation>
    <scope>NUCLEOTIDE SEQUENCE</scope>
</reference>
<gene>
    <name evidence="1" type="ORF">SHERM_05848</name>
</gene>
<proteinExistence type="predicted"/>
<dbReference type="PANTHER" id="PTHR34666">
    <property type="entry name" value="EXPRESSED PROTEIN"/>
    <property type="match status" value="1"/>
</dbReference>
<comment type="caution">
    <text evidence="1">The sequence shown here is derived from an EMBL/GenBank/DDBJ whole genome shotgun (WGS) entry which is preliminary data.</text>
</comment>
<dbReference type="AlphaFoldDB" id="A0A9N7NY81"/>
<dbReference type="EMBL" id="CACSLK010031421">
    <property type="protein sequence ID" value="CAA0839279.1"/>
    <property type="molecule type" value="Genomic_DNA"/>
</dbReference>
<keyword evidence="2" id="KW-1185">Reference proteome</keyword>
<dbReference type="PANTHER" id="PTHR34666:SF1">
    <property type="entry name" value="OS02G0554800 PROTEIN"/>
    <property type="match status" value="1"/>
</dbReference>
<name>A0A9N7NY81_STRHE</name>
<protein>
    <submittedName>
        <fullName evidence="1">Uncharacterized protein</fullName>
    </submittedName>
</protein>
<evidence type="ECO:0000313" key="2">
    <source>
        <dbReference type="Proteomes" id="UP001153555"/>
    </source>
</evidence>
<accession>A0A9N7NY81</accession>
<evidence type="ECO:0000313" key="1">
    <source>
        <dbReference type="EMBL" id="CAA0839279.1"/>
    </source>
</evidence>
<organism evidence="1 2">
    <name type="scientific">Striga hermonthica</name>
    <name type="common">Purple witchweed</name>
    <name type="synonym">Buchnera hermonthica</name>
    <dbReference type="NCBI Taxonomy" id="68872"/>
    <lineage>
        <taxon>Eukaryota</taxon>
        <taxon>Viridiplantae</taxon>
        <taxon>Streptophyta</taxon>
        <taxon>Embryophyta</taxon>
        <taxon>Tracheophyta</taxon>
        <taxon>Spermatophyta</taxon>
        <taxon>Magnoliopsida</taxon>
        <taxon>eudicotyledons</taxon>
        <taxon>Gunneridae</taxon>
        <taxon>Pentapetalae</taxon>
        <taxon>asterids</taxon>
        <taxon>lamiids</taxon>
        <taxon>Lamiales</taxon>
        <taxon>Orobanchaceae</taxon>
        <taxon>Buchnereae</taxon>
        <taxon>Striga</taxon>
    </lineage>
</organism>
<dbReference type="OrthoDB" id="1917400at2759"/>
<dbReference type="Proteomes" id="UP001153555">
    <property type="component" value="Unassembled WGS sequence"/>
</dbReference>